<dbReference type="InterPro" id="IPR038665">
    <property type="entry name" value="Voltage-dep_anion_channel_sf"/>
</dbReference>
<dbReference type="GeneID" id="9379962"/>
<reference evidence="7 8" key="1">
    <citation type="journal article" date="2010" name="Proc. Natl. Acad. Sci. U.S.A.">
        <title>Insights into evolution of multicellular fungi from the assembled chromosomes of the mushroom Coprinopsis cinerea (Coprinus cinereus).</title>
        <authorList>
            <person name="Stajich J.E."/>
            <person name="Wilke S.K."/>
            <person name="Ahren D."/>
            <person name="Au C.H."/>
            <person name="Birren B.W."/>
            <person name="Borodovsky M."/>
            <person name="Burns C."/>
            <person name="Canback B."/>
            <person name="Casselton L.A."/>
            <person name="Cheng C.K."/>
            <person name="Deng J."/>
            <person name="Dietrich F.S."/>
            <person name="Fargo D.C."/>
            <person name="Farman M.L."/>
            <person name="Gathman A.C."/>
            <person name="Goldberg J."/>
            <person name="Guigo R."/>
            <person name="Hoegger P.J."/>
            <person name="Hooker J.B."/>
            <person name="Huggins A."/>
            <person name="James T.Y."/>
            <person name="Kamada T."/>
            <person name="Kilaru S."/>
            <person name="Kodira C."/>
            <person name="Kues U."/>
            <person name="Kupfer D."/>
            <person name="Kwan H.S."/>
            <person name="Lomsadze A."/>
            <person name="Li W."/>
            <person name="Lilly W.W."/>
            <person name="Ma L.J."/>
            <person name="Mackey A.J."/>
            <person name="Manning G."/>
            <person name="Martin F."/>
            <person name="Muraguchi H."/>
            <person name="Natvig D.O."/>
            <person name="Palmerini H."/>
            <person name="Ramesh M.A."/>
            <person name="Rehmeyer C.J."/>
            <person name="Roe B.A."/>
            <person name="Shenoy N."/>
            <person name="Stanke M."/>
            <person name="Ter-Hovhannisyan V."/>
            <person name="Tunlid A."/>
            <person name="Velagapudi R."/>
            <person name="Vision T.J."/>
            <person name="Zeng Q."/>
            <person name="Zolan M.E."/>
            <person name="Pukkila P.J."/>
        </authorList>
    </citation>
    <scope>NUCLEOTIDE SEQUENCE [LARGE SCALE GENOMIC DNA]</scope>
    <source>
        <strain evidence="8">Okayama-7 / 130 / ATCC MYA-4618 / FGSC 9003</strain>
    </source>
</reference>
<comment type="caution">
    <text evidence="7">The sequence shown here is derived from an EMBL/GenBank/DDBJ whole genome shotgun (WGS) entry which is preliminary data.</text>
</comment>
<proteinExistence type="predicted"/>
<evidence type="ECO:0000256" key="1">
    <source>
        <dbReference type="ARBA" id="ARBA00004141"/>
    </source>
</evidence>
<feature type="transmembrane region" description="Helical" evidence="6">
    <location>
        <begin position="156"/>
        <end position="177"/>
    </location>
</feature>
<feature type="transmembrane region" description="Helical" evidence="6">
    <location>
        <begin position="31"/>
        <end position="54"/>
    </location>
</feature>
<feature type="transmembrane region" description="Helical" evidence="6">
    <location>
        <begin position="66"/>
        <end position="90"/>
    </location>
</feature>
<feature type="transmembrane region" description="Helical" evidence="6">
    <location>
        <begin position="297"/>
        <end position="322"/>
    </location>
</feature>
<dbReference type="eggNOG" id="ENOG502R08Y">
    <property type="taxonomic scope" value="Eukaryota"/>
</dbReference>
<feature type="transmembrane region" description="Helical" evidence="6">
    <location>
        <begin position="228"/>
        <end position="255"/>
    </location>
</feature>
<dbReference type="Pfam" id="PF03595">
    <property type="entry name" value="SLAC1"/>
    <property type="match status" value="1"/>
</dbReference>
<dbReference type="PANTHER" id="PTHR31162">
    <property type="entry name" value="MALIC ACID TRANSPORT PROTEIN-RELATED"/>
    <property type="match status" value="1"/>
</dbReference>
<dbReference type="RefSeq" id="XP_002910709.1">
    <property type="nucleotide sequence ID" value="XM_002910663.1"/>
</dbReference>
<keyword evidence="3 6" id="KW-1133">Transmembrane helix</keyword>
<feature type="transmembrane region" description="Helical" evidence="6">
    <location>
        <begin position="96"/>
        <end position="118"/>
    </location>
</feature>
<evidence type="ECO:0000313" key="8">
    <source>
        <dbReference type="Proteomes" id="UP000001861"/>
    </source>
</evidence>
<dbReference type="GO" id="GO:0016020">
    <property type="term" value="C:membrane"/>
    <property type="evidence" value="ECO:0007669"/>
    <property type="project" value="UniProtKB-SubCell"/>
</dbReference>
<dbReference type="InterPro" id="IPR004695">
    <property type="entry name" value="SLAC1/Mae1/Ssu1/TehA"/>
</dbReference>
<feature type="compositionally biased region" description="Low complexity" evidence="5">
    <location>
        <begin position="374"/>
        <end position="383"/>
    </location>
</feature>
<dbReference type="STRING" id="240176.D6RP28"/>
<dbReference type="VEuPathDB" id="FungiDB:CC1G_15040"/>
<keyword evidence="8" id="KW-1185">Reference proteome</keyword>
<evidence type="ECO:0000256" key="4">
    <source>
        <dbReference type="ARBA" id="ARBA00023136"/>
    </source>
</evidence>
<feature type="transmembrane region" description="Helical" evidence="6">
    <location>
        <begin position="267"/>
        <end position="285"/>
    </location>
</feature>
<sequence>MDVASWMGTSAVFLTLSGHEGSPAIDVFENIFFFATIGIFGLNTLTLTIQAILYPKQALRTLVNPAKSVFVPLFVLSFANIIIGVIHYWHLDGTSAYILLWIYVGLAVLICLPLLVVWFNQPHDLYQFTPASAFLANLSNAYNVLDVMDYNESRSIGVLLVGYFFQGLGFFMTFFYICIYILRIFLVGGALIVCGPPGFTALAIIQLGDRARSILPAHNLITVNSGEIWYAGSVMGGLMLFGLAVFLFVFGAFPFWFKTNKRLHDILGCWALTFPNVGWILTLRVLGNLFDIDGFKILHLVCCFILAVVWLILFVLTCVAFYKGFIFNSEDEDVIKDSFYSLREKRRKRRRYSHMAAQTVTPMRTPGGTPPTTPGDTPSSTPRTTPPATPLATTPRATSPSTPPPPIPPPQTIPSEDIV</sequence>
<dbReference type="OrthoDB" id="2901184at2759"/>
<keyword evidence="4 6" id="KW-0472">Membrane</keyword>
<dbReference type="InParanoid" id="D6RP28"/>
<feature type="compositionally biased region" description="Low complexity" evidence="5">
    <location>
        <begin position="390"/>
        <end position="400"/>
    </location>
</feature>
<organism evidence="7 8">
    <name type="scientific">Coprinopsis cinerea (strain Okayama-7 / 130 / ATCC MYA-4618 / FGSC 9003)</name>
    <name type="common">Inky cap fungus</name>
    <name type="synonym">Hormographiella aspergillata</name>
    <dbReference type="NCBI Taxonomy" id="240176"/>
    <lineage>
        <taxon>Eukaryota</taxon>
        <taxon>Fungi</taxon>
        <taxon>Dikarya</taxon>
        <taxon>Basidiomycota</taxon>
        <taxon>Agaricomycotina</taxon>
        <taxon>Agaricomycetes</taxon>
        <taxon>Agaricomycetidae</taxon>
        <taxon>Agaricales</taxon>
        <taxon>Agaricineae</taxon>
        <taxon>Psathyrellaceae</taxon>
        <taxon>Coprinopsis</taxon>
    </lineage>
</organism>
<dbReference type="AlphaFoldDB" id="D6RP28"/>
<feature type="region of interest" description="Disordered" evidence="5">
    <location>
        <begin position="350"/>
        <end position="419"/>
    </location>
</feature>
<evidence type="ECO:0000256" key="2">
    <source>
        <dbReference type="ARBA" id="ARBA00022692"/>
    </source>
</evidence>
<protein>
    <submittedName>
        <fullName evidence="7">Uncharacterized protein</fullName>
    </submittedName>
</protein>
<gene>
    <name evidence="7" type="ORF">CC1G_15040</name>
</gene>
<dbReference type="OMA" id="GWWPMVF"/>
<evidence type="ECO:0000256" key="5">
    <source>
        <dbReference type="SAM" id="MobiDB-lite"/>
    </source>
</evidence>
<dbReference type="HOGENOM" id="CLU_030057_3_0_1"/>
<evidence type="ECO:0000256" key="3">
    <source>
        <dbReference type="ARBA" id="ARBA00022989"/>
    </source>
</evidence>
<name>D6RP28_COPC7</name>
<feature type="transmembrane region" description="Helical" evidence="6">
    <location>
        <begin position="184"/>
        <end position="208"/>
    </location>
</feature>
<evidence type="ECO:0000256" key="6">
    <source>
        <dbReference type="SAM" id="Phobius"/>
    </source>
</evidence>
<dbReference type="CDD" id="cd09317">
    <property type="entry name" value="TDT_Mae1_like"/>
    <property type="match status" value="1"/>
</dbReference>
<dbReference type="Proteomes" id="UP000001861">
    <property type="component" value="Unassembled WGS sequence"/>
</dbReference>
<keyword evidence="2 6" id="KW-0812">Transmembrane</keyword>
<dbReference type="EMBL" id="AACS02000008">
    <property type="protein sequence ID" value="EFI27215.1"/>
    <property type="molecule type" value="Genomic_DNA"/>
</dbReference>
<dbReference type="InterPro" id="IPR030185">
    <property type="entry name" value="Mae1"/>
</dbReference>
<dbReference type="GO" id="GO:0015140">
    <property type="term" value="F:malate transmembrane transporter activity"/>
    <property type="evidence" value="ECO:0007669"/>
    <property type="project" value="InterPro"/>
</dbReference>
<accession>D6RP28</accession>
<evidence type="ECO:0000313" key="7">
    <source>
        <dbReference type="EMBL" id="EFI27215.1"/>
    </source>
</evidence>
<dbReference type="PANTHER" id="PTHR31162:SF0">
    <property type="entry name" value="MALIC ACID TRANSPORT PROTEIN"/>
    <property type="match status" value="1"/>
</dbReference>
<comment type="subcellular location">
    <subcellularLocation>
        <location evidence="1">Membrane</location>
        <topology evidence="1">Multi-pass membrane protein</topology>
    </subcellularLocation>
</comment>
<dbReference type="Gene3D" id="1.50.10.150">
    <property type="entry name" value="Voltage-dependent anion channel"/>
    <property type="match status" value="1"/>
</dbReference>
<feature type="compositionally biased region" description="Pro residues" evidence="5">
    <location>
        <begin position="401"/>
        <end position="412"/>
    </location>
</feature>
<dbReference type="KEGG" id="cci:CC1G_15040"/>